<proteinExistence type="predicted"/>
<organism evidence="2 3">
    <name type="scientific">Gloeothece citriformis (strain PCC 7424)</name>
    <name type="common">Cyanothece sp. (strain PCC 7424)</name>
    <dbReference type="NCBI Taxonomy" id="65393"/>
    <lineage>
        <taxon>Bacteria</taxon>
        <taxon>Bacillati</taxon>
        <taxon>Cyanobacteriota</taxon>
        <taxon>Cyanophyceae</taxon>
        <taxon>Oscillatoriophycideae</taxon>
        <taxon>Chroococcales</taxon>
        <taxon>Aphanothecaceae</taxon>
        <taxon>Gloeothece</taxon>
        <taxon>Gloeothece citriformis</taxon>
    </lineage>
</organism>
<reference evidence="3" key="1">
    <citation type="journal article" date="2011" name="MBio">
        <title>Novel metabolic attributes of the genus Cyanothece, comprising a group of unicellular nitrogen-fixing Cyanobacteria.</title>
        <authorList>
            <person name="Bandyopadhyay A."/>
            <person name="Elvitigala T."/>
            <person name="Welsh E."/>
            <person name="Stockel J."/>
            <person name="Liberton M."/>
            <person name="Min H."/>
            <person name="Sherman L.A."/>
            <person name="Pakrasi H.B."/>
        </authorList>
    </citation>
    <scope>NUCLEOTIDE SEQUENCE [LARGE SCALE GENOMIC DNA]</scope>
    <source>
        <strain evidence="3">PCC 7424</strain>
    </source>
</reference>
<dbReference type="EMBL" id="CP001291">
    <property type="protein sequence ID" value="ACK70291.1"/>
    <property type="molecule type" value="Genomic_DNA"/>
</dbReference>
<feature type="domain" description="ATPase AAA-type core" evidence="1">
    <location>
        <begin position="43"/>
        <end position="439"/>
    </location>
</feature>
<protein>
    <recommendedName>
        <fullName evidence="1">ATPase AAA-type core domain-containing protein</fullName>
    </recommendedName>
</protein>
<dbReference type="PANTHER" id="PTHR43581">
    <property type="entry name" value="ATP/GTP PHOSPHATASE"/>
    <property type="match status" value="1"/>
</dbReference>
<dbReference type="RefSeq" id="WP_012599234.1">
    <property type="nucleotide sequence ID" value="NC_011729.1"/>
</dbReference>
<dbReference type="KEGG" id="cyc:PCC7424_1859"/>
<evidence type="ECO:0000259" key="1">
    <source>
        <dbReference type="Pfam" id="PF13304"/>
    </source>
</evidence>
<evidence type="ECO:0000313" key="3">
    <source>
        <dbReference type="Proteomes" id="UP000002384"/>
    </source>
</evidence>
<dbReference type="Gene3D" id="3.40.50.300">
    <property type="entry name" value="P-loop containing nucleotide triphosphate hydrolases"/>
    <property type="match status" value="1"/>
</dbReference>
<dbReference type="AlphaFoldDB" id="B7KCI6"/>
<dbReference type="GO" id="GO:0016887">
    <property type="term" value="F:ATP hydrolysis activity"/>
    <property type="evidence" value="ECO:0007669"/>
    <property type="project" value="InterPro"/>
</dbReference>
<gene>
    <name evidence="2" type="ordered locus">PCC7424_1859</name>
</gene>
<dbReference type="InterPro" id="IPR027417">
    <property type="entry name" value="P-loop_NTPase"/>
</dbReference>
<dbReference type="OrthoDB" id="428397at2"/>
<sequence length="464" mass="53500">MIDMDLEQAPISIVRIDVEKLFGKYTYSLPDEDIRQENYSSLLIMYGDNGCGKTTVLKLLFHVLSPALRRGHRSFIARVPFKSFSVLLADGTRITVRRKDDNLIGPYQFFILKKDKIIATTNYVYDEDDENVKGEDETVIHQLEELQLILFFLGDDRLLDSDIFDEEQRLSRRSSFATYIDYMEERHGSFKIREIRERNTNLDFALRMSIQRTRDWVRQQALKGSNQGAANVHNIYEDIVERIIKLGDTDKETASDSPDLLIQKLIEEFKKQGERSKDFSRFGLISPPLKTEKLVNMLNNVASNKFVVWQVLKPYLDSITARLDALQETQDVLTVFVNTINEFLRDKEISLNVRDGLNIVIDGKRSLPPEQLSSGEKQLLLLLCNTLTARDKATIFIIDEPEISLNVKWQRNLIRALLDCTKGSQVQFLLATHSIELLSQYRNHVVKFENKADEDKDGDLQALA</sequence>
<dbReference type="InterPro" id="IPR003959">
    <property type="entry name" value="ATPase_AAA_core"/>
</dbReference>
<dbReference type="STRING" id="65393.PCC7424_1859"/>
<name>B7KCI6_GLOC7</name>
<accession>B7KCI6</accession>
<dbReference type="PANTHER" id="PTHR43581:SF2">
    <property type="entry name" value="EXCINUCLEASE ATPASE SUBUNIT"/>
    <property type="match status" value="1"/>
</dbReference>
<dbReference type="eggNOG" id="COG3950">
    <property type="taxonomic scope" value="Bacteria"/>
</dbReference>
<keyword evidence="3" id="KW-1185">Reference proteome</keyword>
<dbReference type="Proteomes" id="UP000002384">
    <property type="component" value="Chromosome"/>
</dbReference>
<dbReference type="InterPro" id="IPR051396">
    <property type="entry name" value="Bact_Antivir_Def_Nuclease"/>
</dbReference>
<dbReference type="CDD" id="cd00267">
    <property type="entry name" value="ABC_ATPase"/>
    <property type="match status" value="1"/>
</dbReference>
<dbReference type="Pfam" id="PF13304">
    <property type="entry name" value="AAA_21"/>
    <property type="match status" value="1"/>
</dbReference>
<dbReference type="GO" id="GO:0005524">
    <property type="term" value="F:ATP binding"/>
    <property type="evidence" value="ECO:0007669"/>
    <property type="project" value="InterPro"/>
</dbReference>
<evidence type="ECO:0000313" key="2">
    <source>
        <dbReference type="EMBL" id="ACK70291.1"/>
    </source>
</evidence>
<dbReference type="HOGENOM" id="CLU_033692_0_0_3"/>
<dbReference type="SUPFAM" id="SSF52540">
    <property type="entry name" value="P-loop containing nucleoside triphosphate hydrolases"/>
    <property type="match status" value="1"/>
</dbReference>